<feature type="compositionally biased region" description="Basic and acidic residues" evidence="1">
    <location>
        <begin position="1264"/>
        <end position="1273"/>
    </location>
</feature>
<keyword evidence="2" id="KW-0472">Membrane</keyword>
<feature type="domain" description="Domain of unknown function WSN" evidence="4">
    <location>
        <begin position="53"/>
        <end position="122"/>
    </location>
</feature>
<evidence type="ECO:0000313" key="6">
    <source>
        <dbReference type="Proteomes" id="UP000230233"/>
    </source>
</evidence>
<protein>
    <recommendedName>
        <fullName evidence="4">Domain of unknown function WSN domain-containing protein</fullName>
    </recommendedName>
</protein>
<keyword evidence="2" id="KW-0812">Transmembrane</keyword>
<evidence type="ECO:0000256" key="2">
    <source>
        <dbReference type="SAM" id="Phobius"/>
    </source>
</evidence>
<keyword evidence="6" id="KW-1185">Reference proteome</keyword>
<evidence type="ECO:0000259" key="4">
    <source>
        <dbReference type="SMART" id="SM00453"/>
    </source>
</evidence>
<dbReference type="Pfam" id="PF02206">
    <property type="entry name" value="WSN"/>
    <property type="match status" value="1"/>
</dbReference>
<dbReference type="InterPro" id="IPR036770">
    <property type="entry name" value="Ankyrin_rpt-contain_sf"/>
</dbReference>
<feature type="compositionally biased region" description="Low complexity" evidence="1">
    <location>
        <begin position="1274"/>
        <end position="1287"/>
    </location>
</feature>
<keyword evidence="3" id="KW-0732">Signal</keyword>
<dbReference type="OrthoDB" id="5874160at2759"/>
<proteinExistence type="predicted"/>
<feature type="region of interest" description="Disordered" evidence="1">
    <location>
        <begin position="586"/>
        <end position="637"/>
    </location>
</feature>
<feature type="region of interest" description="Disordered" evidence="1">
    <location>
        <begin position="29"/>
        <end position="53"/>
    </location>
</feature>
<name>A0A2G5SIK0_9PELO</name>
<evidence type="ECO:0000313" key="5">
    <source>
        <dbReference type="EMBL" id="PIC14904.1"/>
    </source>
</evidence>
<comment type="caution">
    <text evidence="5">The sequence shown here is derived from an EMBL/GenBank/DDBJ whole genome shotgun (WGS) entry which is preliminary data.</text>
</comment>
<organism evidence="5 6">
    <name type="scientific">Caenorhabditis nigoni</name>
    <dbReference type="NCBI Taxonomy" id="1611254"/>
    <lineage>
        <taxon>Eukaryota</taxon>
        <taxon>Metazoa</taxon>
        <taxon>Ecdysozoa</taxon>
        <taxon>Nematoda</taxon>
        <taxon>Chromadorea</taxon>
        <taxon>Rhabditida</taxon>
        <taxon>Rhabditina</taxon>
        <taxon>Rhabditomorpha</taxon>
        <taxon>Rhabditoidea</taxon>
        <taxon>Rhabditidae</taxon>
        <taxon>Peloderinae</taxon>
        <taxon>Caenorhabditis</taxon>
    </lineage>
</organism>
<dbReference type="PANTHER" id="PTHR32525:SF0">
    <property type="entry name" value="DOMAIN OF UNKNOWN FUNCTION WSN DOMAIN-CONTAINING PROTEIN-RELATED"/>
    <property type="match status" value="1"/>
</dbReference>
<feature type="transmembrane region" description="Helical" evidence="2">
    <location>
        <begin position="827"/>
        <end position="850"/>
    </location>
</feature>
<evidence type="ECO:0000256" key="3">
    <source>
        <dbReference type="SAM" id="SignalP"/>
    </source>
</evidence>
<reference evidence="6" key="1">
    <citation type="submission" date="2017-10" db="EMBL/GenBank/DDBJ databases">
        <title>Rapid genome shrinkage in a self-fertile nematode reveals novel sperm competition proteins.</title>
        <authorList>
            <person name="Yin D."/>
            <person name="Schwarz E.M."/>
            <person name="Thomas C.G."/>
            <person name="Felde R.L."/>
            <person name="Korf I.F."/>
            <person name="Cutter A.D."/>
            <person name="Schartner C.M."/>
            <person name="Ralston E.J."/>
            <person name="Meyer B.J."/>
            <person name="Haag E.S."/>
        </authorList>
    </citation>
    <scope>NUCLEOTIDE SEQUENCE [LARGE SCALE GENOMIC DNA]</scope>
    <source>
        <strain evidence="6">JU1422</strain>
    </source>
</reference>
<dbReference type="SMART" id="SM00453">
    <property type="entry name" value="WSN"/>
    <property type="match status" value="1"/>
</dbReference>
<dbReference type="PANTHER" id="PTHR32525">
    <property type="entry name" value="PROTEIN-TYROSINE-PHOSPHATASE"/>
    <property type="match status" value="1"/>
</dbReference>
<dbReference type="SUPFAM" id="SSF48403">
    <property type="entry name" value="Ankyrin repeat"/>
    <property type="match status" value="1"/>
</dbReference>
<sequence>MRIACVLWILFIGLVKSFDDDINTSWNRFDRAAPPTKAPPTGKPKNSSVPTGPSLPSIVSRHMKLAPIFNALYIDVELSNGKIDSADVVAGLWNLKDKTVLDKLVSLDTKQLSTVLNTLDERIKKVPDGLTQIADVDAISEKMGNVEGLKDLAGREVFQSASKGNVPKFIRDKTDFKYLADLKVDAADELLQRLNEFEALDVFDTTVQTNAFDAFTAFDKFLGHLSQKLPLLLKNLEHNQYFSDSLATASILNDNVDDISELGSLFTSVKSGISAIPLTKKDFDIIGTQKSLEQTASLISELNTPADGLSIVPGLGSSSNSSVLSILQDKTLRQILNNGKELDALETALVTFTELIRKLPKIEKQKNVIFEPNNFITIMNLLKVLKDIGSFQELPDQDKFTELAACLTSQKTDKPDELDTILNNFDNFISGLKKIKNTVPTAEKFTTIMNTMTAMYSSLKVYDDAGLAALKKNPNLATLKTALTEMSVSFFKPISTELEQTFYDAVEAFLDTEILDKFQKSEEWISKVLSANSLHREECQFIFQFDVNTLTKLNELPKTLSLVKTQKPIEKLKPFLQAIPQVKSGLADLGGPSQSPKQVPRGTQTTPQTPQKQPTGTKGKTPAKPKRSTGDSDNKMNIKNPEELLIAAHAIKSLDQMNQLNNLEKDLTTVIQKGDNVIAAIAGVSDSRKKAELEKIWKSFPAIKASLTSLKDNTKKALALIKPQEEEKNLGEVGNVYESISGVEFKDKIQLKPLRLSMKLFDAPGHPDVEKALENLEYAASGDWGMAHTNFQHAPGIFDDLQTRFEKFFKDLEDAGKEEGNFLKDNMLYIILGGVLLLVIIGGVVAFFVIKKRRNKKDKKVPLEKDKDYTHDMTKKESIKFSYMQLQDARLMINVYTKGEHQLWHFYLKKDYEGMKKLVRDGCVIDVRCNAAMNRTILHELVLEKNREMCKWFLQKGADQTLHDGAGEDSDTWADAYGMYNEFEYHYKLHEKDPIPRVLPKVPRPWNVLFYDPKCLPKKERKELPIRIRQQCTWGYKPGMDLDSFTHIVLPPKMVKGKDTLLLDNDDLIRYKLLGCWANLMAPEWTQGLIEKQEQAMDEDYDWYVLHCEYMDEKHENTVFNQKTGIHRLRPPLLDGVEITFLETKDKKALAQRKDWEEIIKTFGGKVIPLDKLDIVNQPADKTPYHTMNYEYHEVKMLEQNYCWILKYPDSKPKKEYIEDFSSCNCTDFRFLPECLARFYILDLNNKVVPLAIDEEAVNKAKAEEEAEKKKTESATTSATSNSKSSVLSTVDNKKKRVGKTGKSRESGAVKPKARPAYSLMKAPE</sequence>
<gene>
    <name evidence="5" type="ORF">B9Z55_027054</name>
</gene>
<feature type="chain" id="PRO_5013559360" description="Domain of unknown function WSN domain-containing protein" evidence="3">
    <location>
        <begin position="18"/>
        <end position="1325"/>
    </location>
</feature>
<dbReference type="Proteomes" id="UP000230233">
    <property type="component" value="Unassembled WGS sequence"/>
</dbReference>
<feature type="region of interest" description="Disordered" evidence="1">
    <location>
        <begin position="1264"/>
        <end position="1325"/>
    </location>
</feature>
<keyword evidence="2" id="KW-1133">Transmembrane helix</keyword>
<dbReference type="InterPro" id="IPR003125">
    <property type="entry name" value="WSN"/>
</dbReference>
<feature type="signal peptide" evidence="3">
    <location>
        <begin position="1"/>
        <end position="17"/>
    </location>
</feature>
<dbReference type="Gene3D" id="1.25.40.20">
    <property type="entry name" value="Ankyrin repeat-containing domain"/>
    <property type="match status" value="1"/>
</dbReference>
<evidence type="ECO:0000256" key="1">
    <source>
        <dbReference type="SAM" id="MobiDB-lite"/>
    </source>
</evidence>
<accession>A0A2G5SIK0</accession>
<dbReference type="EMBL" id="PDUG01000007">
    <property type="protein sequence ID" value="PIC14904.1"/>
    <property type="molecule type" value="Genomic_DNA"/>
</dbReference>
<feature type="compositionally biased region" description="Basic and acidic residues" evidence="1">
    <location>
        <begin position="628"/>
        <end position="637"/>
    </location>
</feature>
<feature type="compositionally biased region" description="Low complexity" evidence="1">
    <location>
        <begin position="602"/>
        <end position="620"/>
    </location>
</feature>